<dbReference type="AlphaFoldDB" id="A0AAD8KCK2"/>
<name>A0AAD8KCK2_TARER</name>
<organism evidence="1 2">
    <name type="scientific">Tagetes erecta</name>
    <name type="common">African marigold</name>
    <dbReference type="NCBI Taxonomy" id="13708"/>
    <lineage>
        <taxon>Eukaryota</taxon>
        <taxon>Viridiplantae</taxon>
        <taxon>Streptophyta</taxon>
        <taxon>Embryophyta</taxon>
        <taxon>Tracheophyta</taxon>
        <taxon>Spermatophyta</taxon>
        <taxon>Magnoliopsida</taxon>
        <taxon>eudicotyledons</taxon>
        <taxon>Gunneridae</taxon>
        <taxon>Pentapetalae</taxon>
        <taxon>asterids</taxon>
        <taxon>campanulids</taxon>
        <taxon>Asterales</taxon>
        <taxon>Asteraceae</taxon>
        <taxon>Asteroideae</taxon>
        <taxon>Heliantheae alliance</taxon>
        <taxon>Tageteae</taxon>
        <taxon>Tagetes</taxon>
    </lineage>
</organism>
<comment type="caution">
    <text evidence="1">The sequence shown here is derived from an EMBL/GenBank/DDBJ whole genome shotgun (WGS) entry which is preliminary data.</text>
</comment>
<accession>A0AAD8KCK2</accession>
<keyword evidence="2" id="KW-1185">Reference proteome</keyword>
<evidence type="ECO:0000313" key="1">
    <source>
        <dbReference type="EMBL" id="KAK1419138.1"/>
    </source>
</evidence>
<reference evidence="1" key="1">
    <citation type="journal article" date="2023" name="bioRxiv">
        <title>Improved chromosome-level genome assembly for marigold (Tagetes erecta).</title>
        <authorList>
            <person name="Jiang F."/>
            <person name="Yuan L."/>
            <person name="Wang S."/>
            <person name="Wang H."/>
            <person name="Xu D."/>
            <person name="Wang A."/>
            <person name="Fan W."/>
        </authorList>
    </citation>
    <scope>NUCLEOTIDE SEQUENCE</scope>
    <source>
        <strain evidence="1">WSJ</strain>
        <tissue evidence="1">Leaf</tissue>
    </source>
</reference>
<gene>
    <name evidence="1" type="ORF">QVD17_28296</name>
</gene>
<protein>
    <submittedName>
        <fullName evidence="1">Uncharacterized protein</fullName>
    </submittedName>
</protein>
<dbReference type="EMBL" id="JAUHHV010000007">
    <property type="protein sequence ID" value="KAK1419138.1"/>
    <property type="molecule type" value="Genomic_DNA"/>
</dbReference>
<proteinExistence type="predicted"/>
<sequence>MVFFLTTTPLFLRKNTSLPTDNKTIISDLVPLIQMSYQWVNNHVSCNSIIDNDIADEGRLILIINLFCSDIYNAHVSKRHTTFHKLQLLLRYRRKVEDLRGDSIFAFVSTQFLSLCLVI</sequence>
<evidence type="ECO:0000313" key="2">
    <source>
        <dbReference type="Proteomes" id="UP001229421"/>
    </source>
</evidence>
<dbReference type="Proteomes" id="UP001229421">
    <property type="component" value="Unassembled WGS sequence"/>
</dbReference>